<sequence>MSLASVPAVAAAVELYFEALHECDLDKFDRVFHPAASLFDVTDAALTVMPVGEYREVIRVRQSPASVGQPRDDSMISLDFLSPDMAVSKVRLRIHEHTFVDHLTLAKVDGVFRIVAKTWHEV</sequence>
<name>A0A8I0S3L9_9MICO</name>
<keyword evidence="2" id="KW-1185">Reference proteome</keyword>
<proteinExistence type="predicted"/>
<dbReference type="EMBL" id="JADKRP010000001">
    <property type="protein sequence ID" value="MBF4629604.1"/>
    <property type="molecule type" value="Genomic_DNA"/>
</dbReference>
<dbReference type="Pfam" id="PF12893">
    <property type="entry name" value="Lumazine_bd_2"/>
    <property type="match status" value="1"/>
</dbReference>
<dbReference type="Gene3D" id="3.10.450.50">
    <property type="match status" value="1"/>
</dbReference>
<organism evidence="1 2">
    <name type="scientific">Clavibacter phaseoli</name>
    <dbReference type="NCBI Taxonomy" id="1734031"/>
    <lineage>
        <taxon>Bacteria</taxon>
        <taxon>Bacillati</taxon>
        <taxon>Actinomycetota</taxon>
        <taxon>Actinomycetes</taxon>
        <taxon>Micrococcales</taxon>
        <taxon>Microbacteriaceae</taxon>
        <taxon>Clavibacter</taxon>
    </lineage>
</organism>
<comment type="caution">
    <text evidence="1">The sequence shown here is derived from an EMBL/GenBank/DDBJ whole genome shotgun (WGS) entry which is preliminary data.</text>
</comment>
<dbReference type="Proteomes" id="UP000634579">
    <property type="component" value="Unassembled WGS sequence"/>
</dbReference>
<protein>
    <submittedName>
        <fullName evidence="1">Nuclear transport factor 2 family protein</fullName>
    </submittedName>
</protein>
<reference evidence="1 2" key="1">
    <citation type="submission" date="2020-10" db="EMBL/GenBank/DDBJ databases">
        <title>Draft genome sequences of plant-associated actinobacteria.</title>
        <authorList>
            <person name="Tarlachkov S.V."/>
            <person name="Starodumova I.P."/>
            <person name="Dorofeeva L.V."/>
            <person name="Prisyazhnaya N.V."/>
            <person name="Roubtsova T.V."/>
            <person name="Chizhov V.N."/>
            <person name="Nadler S.A."/>
            <person name="Subbotin S.A."/>
            <person name="Evtushenko L.I."/>
        </authorList>
    </citation>
    <scope>NUCLEOTIDE SEQUENCE [LARGE SCALE GENOMIC DNA]</scope>
    <source>
        <strain evidence="1 2">VKM Ac-2886</strain>
    </source>
</reference>
<dbReference type="SUPFAM" id="SSF54427">
    <property type="entry name" value="NTF2-like"/>
    <property type="match status" value="1"/>
</dbReference>
<evidence type="ECO:0000313" key="1">
    <source>
        <dbReference type="EMBL" id="MBF4629604.1"/>
    </source>
</evidence>
<gene>
    <name evidence="1" type="ORF">ITJ42_00050</name>
</gene>
<dbReference type="AlphaFoldDB" id="A0A8I0S3L9"/>
<dbReference type="InterPro" id="IPR039437">
    <property type="entry name" value="FrzH/put_lumazine-bd"/>
</dbReference>
<dbReference type="InterPro" id="IPR032710">
    <property type="entry name" value="NTF2-like_dom_sf"/>
</dbReference>
<evidence type="ECO:0000313" key="2">
    <source>
        <dbReference type="Proteomes" id="UP000634579"/>
    </source>
</evidence>
<accession>A0A8I0S3L9</accession>
<dbReference type="RefSeq" id="WP_194673910.1">
    <property type="nucleotide sequence ID" value="NZ_JADKRP010000001.1"/>
</dbReference>